<comment type="caution">
    <text evidence="2">The sequence shown here is derived from an EMBL/GenBank/DDBJ whole genome shotgun (WGS) entry which is preliminary data.</text>
</comment>
<proteinExistence type="predicted"/>
<organism evidence="2 3">
    <name type="scientific">Conger conger</name>
    <name type="common">Conger eel</name>
    <name type="synonym">Muraena conger</name>
    <dbReference type="NCBI Taxonomy" id="82655"/>
    <lineage>
        <taxon>Eukaryota</taxon>
        <taxon>Metazoa</taxon>
        <taxon>Chordata</taxon>
        <taxon>Craniata</taxon>
        <taxon>Vertebrata</taxon>
        <taxon>Euteleostomi</taxon>
        <taxon>Actinopterygii</taxon>
        <taxon>Neopterygii</taxon>
        <taxon>Teleostei</taxon>
        <taxon>Anguilliformes</taxon>
        <taxon>Congridae</taxon>
        <taxon>Conger</taxon>
    </lineage>
</organism>
<feature type="region of interest" description="Disordered" evidence="1">
    <location>
        <begin position="89"/>
        <end position="129"/>
    </location>
</feature>
<accession>A0A9Q1DK35</accession>
<dbReference type="Proteomes" id="UP001152803">
    <property type="component" value="Unassembled WGS sequence"/>
</dbReference>
<feature type="compositionally biased region" description="Basic and acidic residues" evidence="1">
    <location>
        <begin position="209"/>
        <end position="218"/>
    </location>
</feature>
<reference evidence="2" key="1">
    <citation type="journal article" date="2023" name="Science">
        <title>Genome structures resolve the early diversification of teleost fishes.</title>
        <authorList>
            <person name="Parey E."/>
            <person name="Louis A."/>
            <person name="Montfort J."/>
            <person name="Bouchez O."/>
            <person name="Roques C."/>
            <person name="Iampietro C."/>
            <person name="Lluch J."/>
            <person name="Castinel A."/>
            <person name="Donnadieu C."/>
            <person name="Desvignes T."/>
            <person name="Floi Bucao C."/>
            <person name="Jouanno E."/>
            <person name="Wen M."/>
            <person name="Mejri S."/>
            <person name="Dirks R."/>
            <person name="Jansen H."/>
            <person name="Henkel C."/>
            <person name="Chen W.J."/>
            <person name="Zahm M."/>
            <person name="Cabau C."/>
            <person name="Klopp C."/>
            <person name="Thompson A.W."/>
            <person name="Robinson-Rechavi M."/>
            <person name="Braasch I."/>
            <person name="Lecointre G."/>
            <person name="Bobe J."/>
            <person name="Postlethwait J.H."/>
            <person name="Berthelot C."/>
            <person name="Roest Crollius H."/>
            <person name="Guiguen Y."/>
        </authorList>
    </citation>
    <scope>NUCLEOTIDE SEQUENCE</scope>
    <source>
        <strain evidence="2">Concon-B</strain>
    </source>
</reference>
<protein>
    <submittedName>
        <fullName evidence="2">Uncharacterized protein</fullName>
    </submittedName>
</protein>
<feature type="region of interest" description="Disordered" evidence="1">
    <location>
        <begin position="197"/>
        <end position="218"/>
    </location>
</feature>
<dbReference type="EMBL" id="JAFJMO010000006">
    <property type="protein sequence ID" value="KAJ8273962.1"/>
    <property type="molecule type" value="Genomic_DNA"/>
</dbReference>
<evidence type="ECO:0000313" key="2">
    <source>
        <dbReference type="EMBL" id="KAJ8273962.1"/>
    </source>
</evidence>
<gene>
    <name evidence="2" type="ORF">COCON_G00085870</name>
</gene>
<name>A0A9Q1DK35_CONCO</name>
<dbReference type="AlphaFoldDB" id="A0A9Q1DK35"/>
<sequence>MQIFTRTQKVSRSYLNIPPPPLQQRVDMTSSETTLPSISTFTFGNQKEKFWENRYQPAGEGVREDMDLSSYLDLELILADTASWACAPDRLPTGSPPEGEGGAHSSVQGTLVLGPAGSPGGRGFVEDGVKLESPGDCGYAAVSPHTPVSPQELYHARHSHSHSHSHSHNSSHSHNTQRYGGYQALLASPALSQRAVLTPPPRRSARWTPAEERPSPVETHGRTHLHLHRLHQNLHQELAPEGPPPNTHRREAILLQLGGVWLEVCPL</sequence>
<evidence type="ECO:0000256" key="1">
    <source>
        <dbReference type="SAM" id="MobiDB-lite"/>
    </source>
</evidence>
<evidence type="ECO:0000313" key="3">
    <source>
        <dbReference type="Proteomes" id="UP001152803"/>
    </source>
</evidence>
<feature type="region of interest" description="Disordered" evidence="1">
    <location>
        <begin position="153"/>
        <end position="177"/>
    </location>
</feature>
<keyword evidence="3" id="KW-1185">Reference proteome</keyword>
<feature type="compositionally biased region" description="Basic residues" evidence="1">
    <location>
        <begin position="156"/>
        <end position="171"/>
    </location>
</feature>